<dbReference type="AlphaFoldDB" id="A0A164UKQ5"/>
<organism evidence="1 2">
    <name type="scientific">Daphnia magna</name>
    <dbReference type="NCBI Taxonomy" id="35525"/>
    <lineage>
        <taxon>Eukaryota</taxon>
        <taxon>Metazoa</taxon>
        <taxon>Ecdysozoa</taxon>
        <taxon>Arthropoda</taxon>
        <taxon>Crustacea</taxon>
        <taxon>Branchiopoda</taxon>
        <taxon>Diplostraca</taxon>
        <taxon>Cladocera</taxon>
        <taxon>Anomopoda</taxon>
        <taxon>Daphniidae</taxon>
        <taxon>Daphnia</taxon>
    </lineage>
</organism>
<evidence type="ECO:0000313" key="1">
    <source>
        <dbReference type="EMBL" id="KZS11451.1"/>
    </source>
</evidence>
<dbReference type="Proteomes" id="UP000076858">
    <property type="component" value="Unassembled WGS sequence"/>
</dbReference>
<sequence>MSSTTREEPKESLSTFIVIYCRSPGSCEDHVIEIRRAARHMCERLLCTTVTHKLCEDQHFYGQLEHVDWSQQSRDH</sequence>
<protein>
    <submittedName>
        <fullName evidence="1">Uncharacterized protein</fullName>
    </submittedName>
</protein>
<comment type="caution">
    <text evidence="1">The sequence shown here is derived from an EMBL/GenBank/DDBJ whole genome shotgun (WGS) entry which is preliminary data.</text>
</comment>
<name>A0A164UKQ5_9CRUS</name>
<reference evidence="1 2" key="1">
    <citation type="submission" date="2016-03" db="EMBL/GenBank/DDBJ databases">
        <title>EvidentialGene: Evidence-directed Construction of Genes on Genomes.</title>
        <authorList>
            <person name="Gilbert D.G."/>
            <person name="Choi J.-H."/>
            <person name="Mockaitis K."/>
            <person name="Colbourne J."/>
            <person name="Pfrender M."/>
        </authorList>
    </citation>
    <scope>NUCLEOTIDE SEQUENCE [LARGE SCALE GENOMIC DNA]</scope>
    <source>
        <strain evidence="1 2">Xinb3</strain>
        <tissue evidence="1">Complete organism</tissue>
    </source>
</reference>
<accession>A0A164UKQ5</accession>
<evidence type="ECO:0000313" key="2">
    <source>
        <dbReference type="Proteomes" id="UP000076858"/>
    </source>
</evidence>
<proteinExistence type="predicted"/>
<dbReference type="EMBL" id="LRGB01001581">
    <property type="protein sequence ID" value="KZS11451.1"/>
    <property type="molecule type" value="Genomic_DNA"/>
</dbReference>
<keyword evidence="2" id="KW-1185">Reference proteome</keyword>
<gene>
    <name evidence="1" type="ORF">APZ42_024272</name>
</gene>